<evidence type="ECO:0000313" key="2">
    <source>
        <dbReference type="EMBL" id="TMS33476.1"/>
    </source>
</evidence>
<feature type="compositionally biased region" description="Basic residues" evidence="1">
    <location>
        <begin position="437"/>
        <end position="452"/>
    </location>
</feature>
<gene>
    <name evidence="2" type="ORF">L596_001211</name>
</gene>
<reference evidence="2 3" key="1">
    <citation type="journal article" date="2015" name="Genome Biol.">
        <title>Comparative genomics of Steinernema reveals deeply conserved gene regulatory networks.</title>
        <authorList>
            <person name="Dillman A.R."/>
            <person name="Macchietto M."/>
            <person name="Porter C.F."/>
            <person name="Rogers A."/>
            <person name="Williams B."/>
            <person name="Antoshechkin I."/>
            <person name="Lee M.M."/>
            <person name="Goodwin Z."/>
            <person name="Lu X."/>
            <person name="Lewis E.E."/>
            <person name="Goodrich-Blair H."/>
            <person name="Stock S.P."/>
            <person name="Adams B.J."/>
            <person name="Sternberg P.W."/>
            <person name="Mortazavi A."/>
        </authorList>
    </citation>
    <scope>NUCLEOTIDE SEQUENCE [LARGE SCALE GENOMIC DNA]</scope>
    <source>
        <strain evidence="2 3">ALL</strain>
    </source>
</reference>
<dbReference type="EMBL" id="AZBU02000001">
    <property type="protein sequence ID" value="TMS33476.1"/>
    <property type="molecule type" value="Genomic_DNA"/>
</dbReference>
<protein>
    <submittedName>
        <fullName evidence="2">Uncharacterized protein</fullName>
    </submittedName>
</protein>
<feature type="compositionally biased region" description="Basic and acidic residues" evidence="1">
    <location>
        <begin position="121"/>
        <end position="140"/>
    </location>
</feature>
<evidence type="ECO:0000313" key="3">
    <source>
        <dbReference type="Proteomes" id="UP000298663"/>
    </source>
</evidence>
<reference evidence="2 3" key="2">
    <citation type="journal article" date="2019" name="G3 (Bethesda)">
        <title>Hybrid Assembly of the Genome of the Entomopathogenic Nematode Steinernema carpocapsae Identifies the X-Chromosome.</title>
        <authorList>
            <person name="Serra L."/>
            <person name="Macchietto M."/>
            <person name="Macias-Munoz A."/>
            <person name="McGill C.J."/>
            <person name="Rodriguez I.M."/>
            <person name="Rodriguez B."/>
            <person name="Murad R."/>
            <person name="Mortazavi A."/>
        </authorList>
    </citation>
    <scope>NUCLEOTIDE SEQUENCE [LARGE SCALE GENOMIC DNA]</scope>
    <source>
        <strain evidence="2 3">ALL</strain>
    </source>
</reference>
<feature type="compositionally biased region" description="Basic and acidic residues" evidence="1">
    <location>
        <begin position="75"/>
        <end position="85"/>
    </location>
</feature>
<feature type="compositionally biased region" description="Basic residues" evidence="1">
    <location>
        <begin position="390"/>
        <end position="401"/>
    </location>
</feature>
<dbReference type="AlphaFoldDB" id="A0A4U8UKX8"/>
<feature type="compositionally biased region" description="Basic and acidic residues" evidence="1">
    <location>
        <begin position="1"/>
        <end position="20"/>
    </location>
</feature>
<feature type="region of interest" description="Disordered" evidence="1">
    <location>
        <begin position="1"/>
        <end position="171"/>
    </location>
</feature>
<feature type="compositionally biased region" description="Basic and acidic residues" evidence="1">
    <location>
        <begin position="96"/>
        <end position="110"/>
    </location>
</feature>
<dbReference type="Proteomes" id="UP000298663">
    <property type="component" value="Unassembled WGS sequence"/>
</dbReference>
<name>A0A4U8UKX8_STECR</name>
<feature type="compositionally biased region" description="Basic and acidic residues" evidence="1">
    <location>
        <begin position="264"/>
        <end position="283"/>
    </location>
</feature>
<proteinExistence type="predicted"/>
<feature type="compositionally biased region" description="Acidic residues" evidence="1">
    <location>
        <begin position="86"/>
        <end position="95"/>
    </location>
</feature>
<organism evidence="2 3">
    <name type="scientific">Steinernema carpocapsae</name>
    <name type="common">Entomopathogenic nematode</name>
    <dbReference type="NCBI Taxonomy" id="34508"/>
    <lineage>
        <taxon>Eukaryota</taxon>
        <taxon>Metazoa</taxon>
        <taxon>Ecdysozoa</taxon>
        <taxon>Nematoda</taxon>
        <taxon>Chromadorea</taxon>
        <taxon>Rhabditida</taxon>
        <taxon>Tylenchina</taxon>
        <taxon>Panagrolaimomorpha</taxon>
        <taxon>Strongyloidoidea</taxon>
        <taxon>Steinernematidae</taxon>
        <taxon>Steinernema</taxon>
    </lineage>
</organism>
<feature type="compositionally biased region" description="Basic and acidic residues" evidence="1">
    <location>
        <begin position="214"/>
        <end position="230"/>
    </location>
</feature>
<feature type="region of interest" description="Disordered" evidence="1">
    <location>
        <begin position="214"/>
        <end position="313"/>
    </location>
</feature>
<accession>A0A4U8UKX8</accession>
<feature type="region of interest" description="Disordered" evidence="1">
    <location>
        <begin position="372"/>
        <end position="477"/>
    </location>
</feature>
<keyword evidence="3" id="KW-1185">Reference proteome</keyword>
<sequence>MRRVKQPNDDRDAEGAREDQQSDGGDDGSNSVADSDSEKSGKSDGSSGDSDSEDRQASDSSVDILESPTMVRRTSLLDDELHIIENDEDESDDESDAGRRAEYERQKMEEQADSQGNAHMNHKDAESGDKTKENGDKESELVNNPSFTGNEVSGDLDHHGSVKPTNSIGITSIGEYQTLRNAAMRNDDNFCRDPLFYPIDVVDKFIASYQEGLKDPARTSKPQKESDSCHVKATTKTTEVDGNSENNGGGSGDKENKIDDEESEHLKPGDDEADEKMDLKDNGNLESDDIESDGDRESELSKGPASSSVRIEQDTDPLFYPIHVVDSCIESYQDGLKDKVRTSELQKEAKTQKLIQSKAQGQVVKRLCDYGLSSDSEKTSMNLHPGTSGLRKKIKAKKKRVSPPSSSSDSSPELDNRQKKATTKTKEDTTSATKNKTAWKKPKKSQKHKSKSARWSTPRSTRPPHPASRLPLPDEVSCRRSCCCGPTGRYWKHLPAIDPY</sequence>
<feature type="compositionally biased region" description="Basic and acidic residues" evidence="1">
    <location>
        <begin position="414"/>
        <end position="429"/>
    </location>
</feature>
<feature type="compositionally biased region" description="Polar residues" evidence="1">
    <location>
        <begin position="141"/>
        <end position="151"/>
    </location>
</feature>
<feature type="compositionally biased region" description="Low complexity" evidence="1">
    <location>
        <begin position="402"/>
        <end position="411"/>
    </location>
</feature>
<evidence type="ECO:0000256" key="1">
    <source>
        <dbReference type="SAM" id="MobiDB-lite"/>
    </source>
</evidence>
<comment type="caution">
    <text evidence="2">The sequence shown here is derived from an EMBL/GenBank/DDBJ whole genome shotgun (WGS) entry which is preliminary data.</text>
</comment>